<reference evidence="2" key="1">
    <citation type="submission" date="2021-03" db="EMBL/GenBank/DDBJ databases">
        <title>Whole genome sequence of Streptomyces bomunensis MMS17-BM035.</title>
        <authorList>
            <person name="Lee J.H."/>
        </authorList>
    </citation>
    <scope>NUCLEOTIDE SEQUENCE</scope>
    <source>
        <strain evidence="2">MMS17-BM035</strain>
    </source>
</reference>
<dbReference type="PANTHER" id="PTHR43441">
    <property type="entry name" value="RIBOSOMAL-PROTEIN-SERINE ACETYLTRANSFERASE"/>
    <property type="match status" value="1"/>
</dbReference>
<feature type="domain" description="N-acetyltransferase" evidence="1">
    <location>
        <begin position="9"/>
        <end position="165"/>
    </location>
</feature>
<proteinExistence type="predicted"/>
<dbReference type="GO" id="GO:1990189">
    <property type="term" value="F:protein N-terminal-serine acetyltransferase activity"/>
    <property type="evidence" value="ECO:0007669"/>
    <property type="project" value="TreeGrafter"/>
</dbReference>
<dbReference type="InterPro" id="IPR000182">
    <property type="entry name" value="GNAT_dom"/>
</dbReference>
<dbReference type="CDD" id="cd04301">
    <property type="entry name" value="NAT_SF"/>
    <property type="match status" value="1"/>
</dbReference>
<name>A0A940RUP1_9ACTN</name>
<evidence type="ECO:0000313" key="2">
    <source>
        <dbReference type="EMBL" id="MBP0457431.1"/>
    </source>
</evidence>
<protein>
    <submittedName>
        <fullName evidence="2">GNAT family N-acetyltransferase</fullName>
    </submittedName>
</protein>
<dbReference type="RefSeq" id="WP_209339198.1">
    <property type="nucleotide sequence ID" value="NZ_JAGIQL010000021.1"/>
</dbReference>
<organism evidence="2 3">
    <name type="scientific">Streptomyces montanisoli</name>
    <dbReference type="NCBI Taxonomy" id="2798581"/>
    <lineage>
        <taxon>Bacteria</taxon>
        <taxon>Bacillati</taxon>
        <taxon>Actinomycetota</taxon>
        <taxon>Actinomycetes</taxon>
        <taxon>Kitasatosporales</taxon>
        <taxon>Streptomycetaceae</taxon>
        <taxon>Streptomyces</taxon>
    </lineage>
</organism>
<dbReference type="EMBL" id="JAGIQL010000021">
    <property type="protein sequence ID" value="MBP0457431.1"/>
    <property type="molecule type" value="Genomic_DNA"/>
</dbReference>
<comment type="caution">
    <text evidence="2">The sequence shown here is derived from an EMBL/GenBank/DDBJ whole genome shotgun (WGS) entry which is preliminary data.</text>
</comment>
<dbReference type="GO" id="GO:0008999">
    <property type="term" value="F:protein-N-terminal-alanine acetyltransferase activity"/>
    <property type="evidence" value="ECO:0007669"/>
    <property type="project" value="TreeGrafter"/>
</dbReference>
<dbReference type="Gene3D" id="3.40.630.30">
    <property type="match status" value="1"/>
</dbReference>
<dbReference type="PROSITE" id="PS51186">
    <property type="entry name" value="GNAT"/>
    <property type="match status" value="1"/>
</dbReference>
<dbReference type="InterPro" id="IPR016181">
    <property type="entry name" value="Acyl_CoA_acyltransferase"/>
</dbReference>
<evidence type="ECO:0000313" key="3">
    <source>
        <dbReference type="Proteomes" id="UP000670475"/>
    </source>
</evidence>
<dbReference type="Pfam" id="PF13302">
    <property type="entry name" value="Acetyltransf_3"/>
    <property type="match status" value="1"/>
</dbReference>
<dbReference type="SUPFAM" id="SSF55729">
    <property type="entry name" value="Acyl-CoA N-acyltransferases (Nat)"/>
    <property type="match status" value="1"/>
</dbReference>
<dbReference type="Proteomes" id="UP000670475">
    <property type="component" value="Unassembled WGS sequence"/>
</dbReference>
<dbReference type="AlphaFoldDB" id="A0A940RUP1"/>
<sequence>MNPLVTARLILHPMTAGEAERVVSGEADSGDRWAPGYPTPGDVIAARRFVEACAATGDPRPFGNYEIRRREDGRAIGGLGFHGPPDENGSVTIGYGLVPSARGRSYASEALRELLRFARAHGVTSVKGDADHDNTPSHHVMTAAGMRPAGEDERLKYFEISWTGPAAGTGPRS</sequence>
<gene>
    <name evidence="2" type="ORF">JFN87_07950</name>
</gene>
<evidence type="ECO:0000259" key="1">
    <source>
        <dbReference type="PROSITE" id="PS51186"/>
    </source>
</evidence>
<dbReference type="GO" id="GO:0005737">
    <property type="term" value="C:cytoplasm"/>
    <property type="evidence" value="ECO:0007669"/>
    <property type="project" value="TreeGrafter"/>
</dbReference>
<keyword evidence="3" id="KW-1185">Reference proteome</keyword>
<accession>A0A940RUP1</accession>
<dbReference type="InterPro" id="IPR051908">
    <property type="entry name" value="Ribosomal_N-acetyltransferase"/>
</dbReference>
<dbReference type="PANTHER" id="PTHR43441:SF6">
    <property type="entry name" value="N-ACETYLTRANSFERASE DOMAIN-CONTAINING PROTEIN"/>
    <property type="match status" value="1"/>
</dbReference>